<protein>
    <submittedName>
        <fullName evidence="1">Uncharacterized protein</fullName>
    </submittedName>
</protein>
<evidence type="ECO:0000313" key="2">
    <source>
        <dbReference type="Proteomes" id="UP000189981"/>
    </source>
</evidence>
<gene>
    <name evidence="1" type="ORF">SAMN05661099_1810</name>
</gene>
<accession>A0A1T5C690</accession>
<evidence type="ECO:0000313" key="1">
    <source>
        <dbReference type="EMBL" id="SKB54859.1"/>
    </source>
</evidence>
<organism evidence="1 2">
    <name type="scientific">Daejeonella lutea</name>
    <dbReference type="NCBI Taxonomy" id="572036"/>
    <lineage>
        <taxon>Bacteria</taxon>
        <taxon>Pseudomonadati</taxon>
        <taxon>Bacteroidota</taxon>
        <taxon>Sphingobacteriia</taxon>
        <taxon>Sphingobacteriales</taxon>
        <taxon>Sphingobacteriaceae</taxon>
        <taxon>Daejeonella</taxon>
    </lineage>
</organism>
<keyword evidence="2" id="KW-1185">Reference proteome</keyword>
<dbReference type="Proteomes" id="UP000189981">
    <property type="component" value="Unassembled WGS sequence"/>
</dbReference>
<dbReference type="RefSeq" id="WP_170878413.1">
    <property type="nucleotide sequence ID" value="NZ_FUYR01000001.1"/>
</dbReference>
<reference evidence="2" key="1">
    <citation type="submission" date="2017-02" db="EMBL/GenBank/DDBJ databases">
        <authorList>
            <person name="Varghese N."/>
            <person name="Submissions S."/>
        </authorList>
    </citation>
    <scope>NUCLEOTIDE SEQUENCE [LARGE SCALE GENOMIC DNA]</scope>
    <source>
        <strain evidence="2">DSM 22385</strain>
    </source>
</reference>
<feature type="non-terminal residue" evidence="1">
    <location>
        <position position="1"/>
    </location>
</feature>
<dbReference type="AlphaFoldDB" id="A0A1T5C690"/>
<proteinExistence type="predicted"/>
<sequence>TATTATSATSATTATNLAAGSGGTIPYQSAAGTTAMLANGTAGQVLQSNGTTLAPSWVNAATGDMTLAGTQSVTGAKTFGAAGNVGKLVIAGSTSGSTILNAAAAASGTAVLPAAGGTLATLAGTETFTNKTLTSPVLTTPDLGTPSALIGTNISGTAANLTAGRATNVAGGLGGQIPYQTAANTTALLANGTSGQVLQSNGGTAAPSWVNAATGDMTLAGTQSVTGAKTFGAAGNVGKLIIAGSTSGTTILNANPTAGSGTVVLPTTGTLATLDGTETLTNKTLTAANLGTPTTLVGTNITGTAAGLSIGGNAATATTAGTVTTAAQPAITSVGTLTGLTVTEPIDGSITGNAATATSATTATNIAGGVAGGIAFQTGAGATNITAAGTAGQVLTSTGAGTPVWTSSMTNYTLLADAVGVTNTNSATTPGTELLLSVSRRNVDWTNKTQFRSMFASSLTSATVKLNIRYSTNSGTSWTDLSATTTTASTTANQLSPGGWLTIPAGARGDIWIAAFIIGDGTLDPIIRHVEVEAR</sequence>
<name>A0A1T5C690_9SPHI</name>
<dbReference type="EMBL" id="FUYR01000001">
    <property type="protein sequence ID" value="SKB54859.1"/>
    <property type="molecule type" value="Genomic_DNA"/>
</dbReference>